<comment type="caution">
    <text evidence="1">The sequence shown here is derived from an EMBL/GenBank/DDBJ whole genome shotgun (WGS) entry which is preliminary data.</text>
</comment>
<evidence type="ECO:0000313" key="2">
    <source>
        <dbReference type="Proteomes" id="UP000308886"/>
    </source>
</evidence>
<protein>
    <submittedName>
        <fullName evidence="1">SusC/RagA family TonB-linked outer membrane protein</fullName>
    </submittedName>
</protein>
<organism evidence="1 2">
    <name type="scientific">Palleniella muris</name>
    <dbReference type="NCBI Taxonomy" id="3038145"/>
    <lineage>
        <taxon>Bacteria</taxon>
        <taxon>Pseudomonadati</taxon>
        <taxon>Bacteroidota</taxon>
        <taxon>Bacteroidia</taxon>
        <taxon>Bacteroidales</taxon>
        <taxon>Prevotellaceae</taxon>
        <taxon>Palleniella</taxon>
    </lineage>
</organism>
<name>A0AC61QUM0_9BACT</name>
<dbReference type="Proteomes" id="UP000308886">
    <property type="component" value="Unassembled WGS sequence"/>
</dbReference>
<dbReference type="EMBL" id="SRZC01000001">
    <property type="protein sequence ID" value="TGX84224.1"/>
    <property type="molecule type" value="Genomic_DNA"/>
</dbReference>
<sequence>MKNKNILMLSLLAGLSVPAAAQQDSTGIAFVDQTIEVGANKNFSRETSTAAVSVITNKNVNKRSAKNIGNSILGQGNGLISLQGGGTFFEQNPTFYIRGLQSLSVSSPLVLVDGVERDISYISADEVEEVQILKDAAAVALYGYKGTNGALLIKTKRGEYNSKTIKFTYDHEFRQMLNRPKFIDGATYASAMNEALYNEGQGQFAKYSADEIAAFQNGTHPYQYPSVNWVGETFRNHALDNRLGLEFSGGGEKFRYFTAATLISDKGFIKNPAMNEGYNTQDKYVRGNIRTNLDIDLTPNTMMRVNLLGMLSEMSRPGSNVDLWGMMYSVPSAAFPIKNEHGTWGGSSTWAGTNNPVAQSTGAAYYKIHERALNLDAVLDQKLDSWTKGLSLTVKASYDIYSTLYEDHSKEYLYGYTPVTGWANGEPVLGDYWEGGKQGEMGAGAATDKYARRMTFGAGFNYNRSFGKHSVYSQLMYGYDFEETTGVNTKIYRQNISWLGHYAYNNKYIGELALMESGSSRLAPGTKWAMSPTVSAAWVASNENFLKDVSWLNFLKLRASFGVISADYLPGDNLWTYYTQSYSKNGTQYLWGAGYDTSDGATVLGQMATANPSHEKARKFNIGIDATLFKGLNIEFDYFNQHRYDIWVSGAGAFSSLIGFEAPYVNAGVVDQYGFDLALDYTKTIGDVTFNIGGNMTLSKNEIKEQAEEPKAYANLVTTGNPLNSNYGLIAEGLFRNEDFVYDKDGNPTALVDGIPAHTFSQVRPGDIRYKDVNGDGKIDANDKTKIGYSSTCPELYYSFHLGAEYKGLGFTALFQGAGRYTAMLSNSGYYWGLVNNTSLAQYVYDNRWTAESNDPNAMFPRLSSSSNANNYQASTFWMRDRSFLKLRNIEVYYNLPKAVMKKTGFVNAAKVYVRGNDLFCADHIEGRDAEILGNGTPASRSIVVGAQLTF</sequence>
<keyword evidence="2" id="KW-1185">Reference proteome</keyword>
<proteinExistence type="predicted"/>
<evidence type="ECO:0000313" key="1">
    <source>
        <dbReference type="EMBL" id="TGX84224.1"/>
    </source>
</evidence>
<gene>
    <name evidence="1" type="ORF">E5358_00885</name>
</gene>
<reference evidence="1" key="1">
    <citation type="submission" date="2019-04" db="EMBL/GenBank/DDBJ databases">
        <title>Microbes associate with the intestines of laboratory mice.</title>
        <authorList>
            <person name="Navarre W."/>
            <person name="Wong E."/>
            <person name="Huang K."/>
            <person name="Tropini C."/>
            <person name="Ng K."/>
            <person name="Yu B."/>
        </authorList>
    </citation>
    <scope>NUCLEOTIDE SEQUENCE</scope>
    <source>
        <strain evidence="1">NM73_A23</strain>
    </source>
</reference>
<accession>A0AC61QUM0</accession>